<gene>
    <name evidence="1" type="ORF">STEHIDRAFT_164125</name>
</gene>
<accession>R7RX81</accession>
<dbReference type="RefSeq" id="XP_007311915.1">
    <property type="nucleotide sequence ID" value="XM_007311853.1"/>
</dbReference>
<dbReference type="GeneID" id="18802544"/>
<proteinExistence type="predicted"/>
<keyword evidence="2" id="KW-1185">Reference proteome</keyword>
<evidence type="ECO:0000313" key="2">
    <source>
        <dbReference type="Proteomes" id="UP000053927"/>
    </source>
</evidence>
<dbReference type="EMBL" id="JH687470">
    <property type="protein sequence ID" value="EIM78987.1"/>
    <property type="molecule type" value="Genomic_DNA"/>
</dbReference>
<dbReference type="AlphaFoldDB" id="R7RX81"/>
<dbReference type="Proteomes" id="UP000053927">
    <property type="component" value="Unassembled WGS sequence"/>
</dbReference>
<evidence type="ECO:0000313" key="1">
    <source>
        <dbReference type="EMBL" id="EIM78987.1"/>
    </source>
</evidence>
<sequence length="268" mass="29784">MAESWAWEPSKKPTAKELRTSQQVKDFAICVECLLIAVDEGCLCCGNNSALSFLFFSPSSPLLAAPPSPRRRSFRVPPTRPEYQRSHMTAVLNGWLHSPTRRCLTPLGMPHYFGESLLAEVQGFELAAKVEGKEWEAEFKKEKARKKAEKAAKKAQRMDVAAAITSTTKGDLSRADFGTSSSPFVDVPLSLLLNSDGLPVQSDEFFSHLNMHVTLFLYSLCKPEGEHKVPQSWQTMHDLNRTPVCYGGTQLPEKTSKILLDVNSLAKL</sequence>
<dbReference type="KEGG" id="shs:STEHIDRAFT_164125"/>
<reference evidence="2" key="1">
    <citation type="journal article" date="2012" name="Science">
        <title>The Paleozoic origin of enzymatic lignin decomposition reconstructed from 31 fungal genomes.</title>
        <authorList>
            <person name="Floudas D."/>
            <person name="Binder M."/>
            <person name="Riley R."/>
            <person name="Barry K."/>
            <person name="Blanchette R.A."/>
            <person name="Henrissat B."/>
            <person name="Martinez A.T."/>
            <person name="Otillar R."/>
            <person name="Spatafora J.W."/>
            <person name="Yadav J.S."/>
            <person name="Aerts A."/>
            <person name="Benoit I."/>
            <person name="Boyd A."/>
            <person name="Carlson A."/>
            <person name="Copeland A."/>
            <person name="Coutinho P.M."/>
            <person name="de Vries R.P."/>
            <person name="Ferreira P."/>
            <person name="Findley K."/>
            <person name="Foster B."/>
            <person name="Gaskell J."/>
            <person name="Glotzer D."/>
            <person name="Gorecki P."/>
            <person name="Heitman J."/>
            <person name="Hesse C."/>
            <person name="Hori C."/>
            <person name="Igarashi K."/>
            <person name="Jurgens J.A."/>
            <person name="Kallen N."/>
            <person name="Kersten P."/>
            <person name="Kohler A."/>
            <person name="Kuees U."/>
            <person name="Kumar T.K.A."/>
            <person name="Kuo A."/>
            <person name="LaButti K."/>
            <person name="Larrondo L.F."/>
            <person name="Lindquist E."/>
            <person name="Ling A."/>
            <person name="Lombard V."/>
            <person name="Lucas S."/>
            <person name="Lundell T."/>
            <person name="Martin R."/>
            <person name="McLaughlin D.J."/>
            <person name="Morgenstern I."/>
            <person name="Morin E."/>
            <person name="Murat C."/>
            <person name="Nagy L.G."/>
            <person name="Nolan M."/>
            <person name="Ohm R.A."/>
            <person name="Patyshakuliyeva A."/>
            <person name="Rokas A."/>
            <person name="Ruiz-Duenas F.J."/>
            <person name="Sabat G."/>
            <person name="Salamov A."/>
            <person name="Samejima M."/>
            <person name="Schmutz J."/>
            <person name="Slot J.C."/>
            <person name="St John F."/>
            <person name="Stenlid J."/>
            <person name="Sun H."/>
            <person name="Sun S."/>
            <person name="Syed K."/>
            <person name="Tsang A."/>
            <person name="Wiebenga A."/>
            <person name="Young D."/>
            <person name="Pisabarro A."/>
            <person name="Eastwood D.C."/>
            <person name="Martin F."/>
            <person name="Cullen D."/>
            <person name="Grigoriev I.V."/>
            <person name="Hibbett D.S."/>
        </authorList>
    </citation>
    <scope>NUCLEOTIDE SEQUENCE [LARGE SCALE GENOMIC DNA]</scope>
    <source>
        <strain evidence="2">FP-91666</strain>
    </source>
</reference>
<organism evidence="1 2">
    <name type="scientific">Stereum hirsutum (strain FP-91666)</name>
    <name type="common">White-rot fungus</name>
    <dbReference type="NCBI Taxonomy" id="721885"/>
    <lineage>
        <taxon>Eukaryota</taxon>
        <taxon>Fungi</taxon>
        <taxon>Dikarya</taxon>
        <taxon>Basidiomycota</taxon>
        <taxon>Agaricomycotina</taxon>
        <taxon>Agaricomycetes</taxon>
        <taxon>Russulales</taxon>
        <taxon>Stereaceae</taxon>
        <taxon>Stereum</taxon>
    </lineage>
</organism>
<protein>
    <submittedName>
        <fullName evidence="1">Uncharacterized protein</fullName>
    </submittedName>
</protein>
<name>R7RX81_STEHR</name>